<reference evidence="1 2" key="1">
    <citation type="journal article" date="2016" name="Nat. Commun.">
        <title>Thousands of microbial genomes shed light on interconnected biogeochemical processes in an aquifer system.</title>
        <authorList>
            <person name="Anantharaman K."/>
            <person name="Brown C.T."/>
            <person name="Hug L.A."/>
            <person name="Sharon I."/>
            <person name="Castelle C.J."/>
            <person name="Probst A.J."/>
            <person name="Thomas B.C."/>
            <person name="Singh A."/>
            <person name="Wilkins M.J."/>
            <person name="Karaoz U."/>
            <person name="Brodie E.L."/>
            <person name="Williams K.H."/>
            <person name="Hubbard S.S."/>
            <person name="Banfield J.F."/>
        </authorList>
    </citation>
    <scope>NUCLEOTIDE SEQUENCE [LARGE SCALE GENOMIC DNA]</scope>
</reference>
<proteinExistence type="predicted"/>
<gene>
    <name evidence="1" type="ORF">A3I42_04465</name>
</gene>
<dbReference type="EMBL" id="MGER01000076">
    <property type="protein sequence ID" value="OGL87554.1"/>
    <property type="molecule type" value="Genomic_DNA"/>
</dbReference>
<dbReference type="AlphaFoldDB" id="A0A1F7VC30"/>
<name>A0A1F7VC30_9BACT</name>
<sequence length="79" mass="9135">MAAVYHPVVTLATKITRKHYLKFDIWILDFSVVVSFARAEHYCADARNYVRGLAKKAIFLFKSKAKKQKTNINQKEESS</sequence>
<organism evidence="1 2">
    <name type="scientific">Candidatus Uhrbacteria bacterium RIFCSPLOWO2_02_FULL_49_11</name>
    <dbReference type="NCBI Taxonomy" id="1802409"/>
    <lineage>
        <taxon>Bacteria</taxon>
        <taxon>Candidatus Uhriibacteriota</taxon>
    </lineage>
</organism>
<dbReference type="Proteomes" id="UP000178264">
    <property type="component" value="Unassembled WGS sequence"/>
</dbReference>
<evidence type="ECO:0000313" key="2">
    <source>
        <dbReference type="Proteomes" id="UP000178264"/>
    </source>
</evidence>
<comment type="caution">
    <text evidence="1">The sequence shown here is derived from an EMBL/GenBank/DDBJ whole genome shotgun (WGS) entry which is preliminary data.</text>
</comment>
<protein>
    <submittedName>
        <fullName evidence="1">Uncharacterized protein</fullName>
    </submittedName>
</protein>
<accession>A0A1F7VC30</accession>
<evidence type="ECO:0000313" key="1">
    <source>
        <dbReference type="EMBL" id="OGL87554.1"/>
    </source>
</evidence>